<dbReference type="AlphaFoldDB" id="A0A6M4GQJ1"/>
<dbReference type="EMBL" id="CP053069">
    <property type="protein sequence ID" value="QJR09511.1"/>
    <property type="molecule type" value="Genomic_DNA"/>
</dbReference>
<feature type="transmembrane region" description="Helical" evidence="1">
    <location>
        <begin position="166"/>
        <end position="186"/>
    </location>
</feature>
<protein>
    <submittedName>
        <fullName evidence="2">Uncharacterized protein</fullName>
    </submittedName>
</protein>
<keyword evidence="1" id="KW-0472">Membrane</keyword>
<keyword evidence="1" id="KW-1133">Transmembrane helix</keyword>
<evidence type="ECO:0000256" key="1">
    <source>
        <dbReference type="SAM" id="Phobius"/>
    </source>
</evidence>
<gene>
    <name evidence="2" type="ORF">DSM104443_00555</name>
</gene>
<evidence type="ECO:0000313" key="3">
    <source>
        <dbReference type="Proteomes" id="UP000501534"/>
    </source>
</evidence>
<sequence length="227" mass="24797">MPAVVGIDEPVFLRIEYSGAVDIRLWTTPYSGGQPLARVKTNVSRAYDGSGTTFGWFSLNGEGRVEEVRIRAGGGKPYKEFEVARFPVDVRGSGLPGPEAPPRAQWVTDLILENEAIVKKERTESRSGSSASSALLLSGFGLAVMGFVVLIVLGPLFAIWKWHGPWRWLAALPLVVMAVVVGRIVIDTSRDPTSHNLWPFEILMFGGGGLAFFATLVMLRRVLGRRS</sequence>
<feature type="transmembrane region" description="Helical" evidence="1">
    <location>
        <begin position="135"/>
        <end position="159"/>
    </location>
</feature>
<name>A0A6M4GQJ1_9PROT</name>
<feature type="transmembrane region" description="Helical" evidence="1">
    <location>
        <begin position="198"/>
        <end position="219"/>
    </location>
</feature>
<evidence type="ECO:0000313" key="2">
    <source>
        <dbReference type="EMBL" id="QJR09511.1"/>
    </source>
</evidence>
<dbReference type="KEGG" id="uru:DSM104443_00555"/>
<keyword evidence="3" id="KW-1185">Reference proteome</keyword>
<accession>A0A6M4GQJ1</accession>
<organism evidence="2 3">
    <name type="scientific">Usitatibacter rugosus</name>
    <dbReference type="NCBI Taxonomy" id="2732067"/>
    <lineage>
        <taxon>Bacteria</taxon>
        <taxon>Pseudomonadati</taxon>
        <taxon>Pseudomonadota</taxon>
        <taxon>Betaproteobacteria</taxon>
        <taxon>Nitrosomonadales</taxon>
        <taxon>Usitatibacteraceae</taxon>
        <taxon>Usitatibacter</taxon>
    </lineage>
</organism>
<proteinExistence type="predicted"/>
<keyword evidence="1" id="KW-0812">Transmembrane</keyword>
<reference evidence="2 3" key="1">
    <citation type="submission" date="2020-04" db="EMBL/GenBank/DDBJ databases">
        <title>Usitatibacter rugosus gen. nov., sp. nov. and Usitatibacter palustris sp. nov., novel members of Usitatibacteraceae fam. nov. within the order Nitrosomonadales isolated from soil.</title>
        <authorList>
            <person name="Huber K.J."/>
            <person name="Neumann-Schaal M."/>
            <person name="Geppert A."/>
            <person name="Luckner M."/>
            <person name="Wanner G."/>
            <person name="Overmann J."/>
        </authorList>
    </citation>
    <scope>NUCLEOTIDE SEQUENCE [LARGE SCALE GENOMIC DNA]</scope>
    <source>
        <strain evidence="2 3">0125_3</strain>
    </source>
</reference>
<dbReference type="Proteomes" id="UP000501534">
    <property type="component" value="Chromosome"/>
</dbReference>